<evidence type="ECO:0008006" key="3">
    <source>
        <dbReference type="Google" id="ProtNLM"/>
    </source>
</evidence>
<feature type="compositionally biased region" description="Basic and acidic residues" evidence="1">
    <location>
        <begin position="95"/>
        <end position="104"/>
    </location>
</feature>
<evidence type="ECO:0000313" key="2">
    <source>
        <dbReference type="EMBL" id="CCC90324.1"/>
    </source>
</evidence>
<sequence>MVVLKGGGTTYAVGNGRQMAWGDVPGDFKQRLAEQEEIAPCVEMRKVAQCCIESQGFWAPDCVAATERFHDCQSRYLATRLPGRPHSAGNSNDESSGRAETHGD</sequence>
<dbReference type="InterPro" id="IPR009069">
    <property type="entry name" value="Cys_alpha_HP_mot_SF"/>
</dbReference>
<dbReference type="AlphaFoldDB" id="G0UMB8"/>
<gene>
    <name evidence="2" type="ORF">TCIL3000_5_80</name>
</gene>
<reference evidence="2" key="1">
    <citation type="journal article" date="2012" name="Proc. Natl. Acad. Sci. U.S.A.">
        <title>Antigenic diversity is generated by distinct evolutionary mechanisms in African trypanosome species.</title>
        <authorList>
            <person name="Jackson A.P."/>
            <person name="Berry A."/>
            <person name="Aslett M."/>
            <person name="Allison H.C."/>
            <person name="Burton P."/>
            <person name="Vavrova-Anderson J."/>
            <person name="Brown R."/>
            <person name="Browne H."/>
            <person name="Corton N."/>
            <person name="Hauser H."/>
            <person name="Gamble J."/>
            <person name="Gilderthorp R."/>
            <person name="Marcello L."/>
            <person name="McQuillan J."/>
            <person name="Otto T.D."/>
            <person name="Quail M.A."/>
            <person name="Sanders M.J."/>
            <person name="van Tonder A."/>
            <person name="Ginger M.L."/>
            <person name="Field M.C."/>
            <person name="Barry J.D."/>
            <person name="Hertz-Fowler C."/>
            <person name="Berriman M."/>
        </authorList>
    </citation>
    <scope>NUCLEOTIDE SEQUENCE</scope>
    <source>
        <strain evidence="2">IL3000</strain>
    </source>
</reference>
<accession>G0UMB8</accession>
<organism evidence="2">
    <name type="scientific">Trypanosoma congolense (strain IL3000)</name>
    <dbReference type="NCBI Taxonomy" id="1068625"/>
    <lineage>
        <taxon>Eukaryota</taxon>
        <taxon>Discoba</taxon>
        <taxon>Euglenozoa</taxon>
        <taxon>Kinetoplastea</taxon>
        <taxon>Metakinetoplastina</taxon>
        <taxon>Trypanosomatida</taxon>
        <taxon>Trypanosomatidae</taxon>
        <taxon>Trypanosoma</taxon>
        <taxon>Nannomonas</taxon>
    </lineage>
</organism>
<protein>
    <recommendedName>
        <fullName evidence="3">CHCH domain-containing protein</fullName>
    </recommendedName>
</protein>
<dbReference type="SUPFAM" id="SSF47072">
    <property type="entry name" value="Cysteine alpha-hairpin motif"/>
    <property type="match status" value="1"/>
</dbReference>
<evidence type="ECO:0000256" key="1">
    <source>
        <dbReference type="SAM" id="MobiDB-lite"/>
    </source>
</evidence>
<proteinExistence type="predicted"/>
<feature type="region of interest" description="Disordered" evidence="1">
    <location>
        <begin position="80"/>
        <end position="104"/>
    </location>
</feature>
<dbReference type="VEuPathDB" id="TriTrypDB:TcIL3000_5_80"/>
<dbReference type="EMBL" id="HE575318">
    <property type="protein sequence ID" value="CCC90324.1"/>
    <property type="molecule type" value="Genomic_DNA"/>
</dbReference>
<name>G0UMB8_TRYCI</name>